<keyword evidence="8 9" id="KW-0472">Membrane</keyword>
<evidence type="ECO:0000256" key="8">
    <source>
        <dbReference type="ARBA" id="ARBA00023136"/>
    </source>
</evidence>
<dbReference type="GO" id="GO:0016020">
    <property type="term" value="C:membrane"/>
    <property type="evidence" value="ECO:0007669"/>
    <property type="project" value="UniProtKB-SubCell"/>
</dbReference>
<feature type="repeat" description="Solcar" evidence="9">
    <location>
        <begin position="208"/>
        <end position="348"/>
    </location>
</feature>
<keyword evidence="6" id="KW-0999">Mitochondrion inner membrane</keyword>
<evidence type="ECO:0000256" key="10">
    <source>
        <dbReference type="RuleBase" id="RU000488"/>
    </source>
</evidence>
<keyword evidence="3 10" id="KW-0813">Transport</keyword>
<dbReference type="Proteomes" id="UP000745764">
    <property type="component" value="Unassembled WGS sequence"/>
</dbReference>
<feature type="region of interest" description="Disordered" evidence="11">
    <location>
        <begin position="246"/>
        <end position="272"/>
    </location>
</feature>
<dbReference type="AlphaFoldDB" id="A0A9N8PPP3"/>
<keyword evidence="6" id="KW-0496">Mitochondrion</keyword>
<dbReference type="InterPro" id="IPR018108">
    <property type="entry name" value="MCP_transmembrane"/>
</dbReference>
<comment type="subcellular location">
    <subcellularLocation>
        <location evidence="1">Membrane</location>
        <topology evidence="1">Multi-pass membrane protein</topology>
    </subcellularLocation>
</comment>
<dbReference type="EMBL" id="CAINUL010000002">
    <property type="protein sequence ID" value="CAD0107183.1"/>
    <property type="molecule type" value="Genomic_DNA"/>
</dbReference>
<dbReference type="PROSITE" id="PS50920">
    <property type="entry name" value="SOLCAR"/>
    <property type="match status" value="3"/>
</dbReference>
<evidence type="ECO:0000256" key="2">
    <source>
        <dbReference type="ARBA" id="ARBA00006375"/>
    </source>
</evidence>
<protein>
    <recommendedName>
        <fullName evidence="14">Mitochondrial carrier</fullName>
    </recommendedName>
</protein>
<evidence type="ECO:0000256" key="1">
    <source>
        <dbReference type="ARBA" id="ARBA00004141"/>
    </source>
</evidence>
<comment type="caution">
    <text evidence="12">The sequence shown here is derived from an EMBL/GenBank/DDBJ whole genome shotgun (WGS) entry which is preliminary data.</text>
</comment>
<reference evidence="12" key="1">
    <citation type="submission" date="2020-06" db="EMBL/GenBank/DDBJ databases">
        <authorList>
            <person name="Onetto C."/>
        </authorList>
    </citation>
    <scope>NUCLEOTIDE SEQUENCE</scope>
</reference>
<proteinExistence type="inferred from homology"/>
<name>A0A9N8PPP3_9PEZI</name>
<evidence type="ECO:0000256" key="6">
    <source>
        <dbReference type="ARBA" id="ARBA00022792"/>
    </source>
</evidence>
<comment type="similarity">
    <text evidence="2 10">Belongs to the mitochondrial carrier (TC 2.A.29) family.</text>
</comment>
<evidence type="ECO:0000256" key="9">
    <source>
        <dbReference type="PROSITE-ProRule" id="PRU00282"/>
    </source>
</evidence>
<feature type="compositionally biased region" description="Polar residues" evidence="11">
    <location>
        <begin position="247"/>
        <end position="259"/>
    </location>
</feature>
<gene>
    <name evidence="12" type="ORF">AWRI4620_LOCUS1438</name>
</gene>
<sequence length="362" mass="38703">MAGNTSTDILVAGAFAAFTVDLLVYPLDTLKTRFQSPEYNRLYLDKATNAVNKQVLFRGLYQGVGSVIIATLPSSGAFFTTYEGVKSTFTKYNPTFSGSSPLLPQPIIHSAASSIAELVSCAILTPAEVIKQNAQMVDTAKGDNKANATLQTLAKFRSNPLALWRGYTALAGRNLPFTALQFPIFERLKQGIKKHREDRGTRTNTLLENGLITAASAGSAGAFAAVVTTPVDVVKTRIMLAAVSSAAEDQTGNTNSNPKSPVDALGRSTQSKTEGLKDALQNSKQGLKDAIQNVAKPVSRKGSIQIAREIIADQGVIKGLFRGGALRAVWTLIGSGLYLGVYESGRVYLAQRRGEDIDNEDI</sequence>
<evidence type="ECO:0000313" key="12">
    <source>
        <dbReference type="EMBL" id="CAD0107183.1"/>
    </source>
</evidence>
<accession>A0A9N8PPP3</accession>
<evidence type="ECO:0000256" key="11">
    <source>
        <dbReference type="SAM" id="MobiDB-lite"/>
    </source>
</evidence>
<dbReference type="SUPFAM" id="SSF103506">
    <property type="entry name" value="Mitochondrial carrier"/>
    <property type="match status" value="1"/>
</dbReference>
<keyword evidence="13" id="KW-1185">Reference proteome</keyword>
<dbReference type="Gene3D" id="1.50.40.10">
    <property type="entry name" value="Mitochondrial carrier domain"/>
    <property type="match status" value="1"/>
</dbReference>
<evidence type="ECO:0000256" key="4">
    <source>
        <dbReference type="ARBA" id="ARBA00022692"/>
    </source>
</evidence>
<keyword evidence="4 9" id="KW-0812">Transmembrane</keyword>
<evidence type="ECO:0008006" key="14">
    <source>
        <dbReference type="Google" id="ProtNLM"/>
    </source>
</evidence>
<evidence type="ECO:0000256" key="3">
    <source>
        <dbReference type="ARBA" id="ARBA00022448"/>
    </source>
</evidence>
<evidence type="ECO:0000256" key="7">
    <source>
        <dbReference type="ARBA" id="ARBA00022989"/>
    </source>
</evidence>
<keyword evidence="5" id="KW-0677">Repeat</keyword>
<feature type="repeat" description="Solcar" evidence="9">
    <location>
        <begin position="4"/>
        <end position="88"/>
    </location>
</feature>
<dbReference type="InterPro" id="IPR023395">
    <property type="entry name" value="MCP_dom_sf"/>
</dbReference>
<evidence type="ECO:0000313" key="13">
    <source>
        <dbReference type="Proteomes" id="UP000745764"/>
    </source>
</evidence>
<keyword evidence="7" id="KW-1133">Transmembrane helix</keyword>
<dbReference type="Pfam" id="PF00153">
    <property type="entry name" value="Mito_carr"/>
    <property type="match status" value="3"/>
</dbReference>
<organism evidence="12 13">
    <name type="scientific">Aureobasidium uvarum</name>
    <dbReference type="NCBI Taxonomy" id="2773716"/>
    <lineage>
        <taxon>Eukaryota</taxon>
        <taxon>Fungi</taxon>
        <taxon>Dikarya</taxon>
        <taxon>Ascomycota</taxon>
        <taxon>Pezizomycotina</taxon>
        <taxon>Dothideomycetes</taxon>
        <taxon>Dothideomycetidae</taxon>
        <taxon>Dothideales</taxon>
        <taxon>Saccotheciaceae</taxon>
        <taxon>Aureobasidium</taxon>
    </lineage>
</organism>
<dbReference type="OrthoDB" id="250329at2759"/>
<feature type="repeat" description="Solcar" evidence="9">
    <location>
        <begin position="104"/>
        <end position="191"/>
    </location>
</feature>
<evidence type="ECO:0000256" key="5">
    <source>
        <dbReference type="ARBA" id="ARBA00022737"/>
    </source>
</evidence>
<dbReference type="PANTHER" id="PTHR45667">
    <property type="entry name" value="S-ADENOSYLMETHIONINE MITOCHONDRIAL CARRIER PROTEIN"/>
    <property type="match status" value="1"/>
</dbReference>